<reference evidence="1 2" key="1">
    <citation type="journal article" date="2018" name="Sci. Rep.">
        <title>Comparative analysis of the Pocillopora damicornis genome highlights role of immune system in coral evolution.</title>
        <authorList>
            <person name="Cunning R."/>
            <person name="Bay R.A."/>
            <person name="Gillette P."/>
            <person name="Baker A.C."/>
            <person name="Traylor-Knowles N."/>
        </authorList>
    </citation>
    <scope>NUCLEOTIDE SEQUENCE [LARGE SCALE GENOMIC DNA]</scope>
    <source>
        <strain evidence="1">RSMAS</strain>
        <tissue evidence="1">Whole animal</tissue>
    </source>
</reference>
<evidence type="ECO:0000313" key="1">
    <source>
        <dbReference type="EMBL" id="RMX37860.1"/>
    </source>
</evidence>
<comment type="caution">
    <text evidence="1">The sequence shown here is derived from an EMBL/GenBank/DDBJ whole genome shotgun (WGS) entry which is preliminary data.</text>
</comment>
<dbReference type="AlphaFoldDB" id="A0A3M6T8X2"/>
<proteinExistence type="predicted"/>
<gene>
    <name evidence="1" type="ORF">pdam_00007037</name>
</gene>
<organism evidence="1 2">
    <name type="scientific">Pocillopora damicornis</name>
    <name type="common">Cauliflower coral</name>
    <name type="synonym">Millepora damicornis</name>
    <dbReference type="NCBI Taxonomy" id="46731"/>
    <lineage>
        <taxon>Eukaryota</taxon>
        <taxon>Metazoa</taxon>
        <taxon>Cnidaria</taxon>
        <taxon>Anthozoa</taxon>
        <taxon>Hexacorallia</taxon>
        <taxon>Scleractinia</taxon>
        <taxon>Astrocoeniina</taxon>
        <taxon>Pocilloporidae</taxon>
        <taxon>Pocillopora</taxon>
    </lineage>
</organism>
<protein>
    <submittedName>
        <fullName evidence="1">Uncharacterized protein</fullName>
    </submittedName>
</protein>
<accession>A0A3M6T8X2</accession>
<dbReference type="Proteomes" id="UP000275408">
    <property type="component" value="Unassembled WGS sequence"/>
</dbReference>
<dbReference type="EMBL" id="RCHS01004067">
    <property type="protein sequence ID" value="RMX37860.1"/>
    <property type="molecule type" value="Genomic_DNA"/>
</dbReference>
<name>A0A3M6T8X2_POCDA</name>
<sequence>MLGIKNNPCLKKDNSNEDVQESLFDTHSHLCNRVTNLCDGRGASNLPTVQHTCGWRDCLTMVQMNQMTQKAFFAAAISDKKRQRALSLCYAQEVSDLFNTQADIAPGPDGIGNWILKEYAEVLTLPTTHLLNASCKKQKLP</sequence>
<keyword evidence="2" id="KW-1185">Reference proteome</keyword>
<evidence type="ECO:0000313" key="2">
    <source>
        <dbReference type="Proteomes" id="UP000275408"/>
    </source>
</evidence>